<sequence length="134" mass="14871">MGYYALTHVVDRDTLCNMIKMPFAQLVIGPPGSGKSTYCAGMHQFMSAIGRKCSIVNLDPANDNISHPTRPSTYPCALDIRSLIPLEEIMEQEELGPNGGVLYALEELEENFDWLEQGLKELGDDYVIFDCPGQ</sequence>
<proteinExistence type="predicted"/>
<organism evidence="1 2">
    <name type="scientific">Coniosporium uncinatum</name>
    <dbReference type="NCBI Taxonomy" id="93489"/>
    <lineage>
        <taxon>Eukaryota</taxon>
        <taxon>Fungi</taxon>
        <taxon>Dikarya</taxon>
        <taxon>Ascomycota</taxon>
        <taxon>Pezizomycotina</taxon>
        <taxon>Dothideomycetes</taxon>
        <taxon>Dothideomycetes incertae sedis</taxon>
        <taxon>Coniosporium</taxon>
    </lineage>
</organism>
<reference evidence="1" key="1">
    <citation type="submission" date="2024-09" db="EMBL/GenBank/DDBJ databases">
        <title>Black Yeasts Isolated from many extreme environments.</title>
        <authorList>
            <person name="Coleine C."/>
            <person name="Stajich J.E."/>
            <person name="Selbmann L."/>
        </authorList>
    </citation>
    <scope>NUCLEOTIDE SEQUENCE</scope>
    <source>
        <strain evidence="1">CCFEE 5737</strain>
    </source>
</reference>
<dbReference type="Proteomes" id="UP001186974">
    <property type="component" value="Unassembled WGS sequence"/>
</dbReference>
<gene>
    <name evidence="1" type="ORF">LTS18_008965</name>
</gene>
<accession>A0ACC3DMR8</accession>
<dbReference type="EMBL" id="JAWDJW010002394">
    <property type="protein sequence ID" value="KAK3077899.1"/>
    <property type="molecule type" value="Genomic_DNA"/>
</dbReference>
<feature type="non-terminal residue" evidence="1">
    <location>
        <position position="134"/>
    </location>
</feature>
<evidence type="ECO:0000313" key="1">
    <source>
        <dbReference type="EMBL" id="KAK3077899.1"/>
    </source>
</evidence>
<comment type="caution">
    <text evidence="1">The sequence shown here is derived from an EMBL/GenBank/DDBJ whole genome shotgun (WGS) entry which is preliminary data.</text>
</comment>
<keyword evidence="2" id="KW-1185">Reference proteome</keyword>
<protein>
    <submittedName>
        <fullName evidence="1">Uncharacterized protein</fullName>
    </submittedName>
</protein>
<evidence type="ECO:0000313" key="2">
    <source>
        <dbReference type="Proteomes" id="UP001186974"/>
    </source>
</evidence>
<name>A0ACC3DMR8_9PEZI</name>